<evidence type="ECO:0000259" key="4">
    <source>
        <dbReference type="SMART" id="SM01215"/>
    </source>
</evidence>
<dbReference type="InterPro" id="IPR019449">
    <property type="entry name" value="FMP27_WPPW_RBG"/>
</dbReference>
<evidence type="ECO:0000313" key="6">
    <source>
        <dbReference type="EMBL" id="KAG8630716.1"/>
    </source>
</evidence>
<comment type="caution">
    <text evidence="6">The sequence shown here is derived from an EMBL/GenBank/DDBJ whole genome shotgun (WGS) entry which is preliminary data.</text>
</comment>
<dbReference type="SMART" id="SM01216">
    <property type="entry name" value="Fmp27_WPPW"/>
    <property type="match status" value="1"/>
</dbReference>
<evidence type="ECO:0000259" key="5">
    <source>
        <dbReference type="SMART" id="SM01216"/>
    </source>
</evidence>
<feature type="compositionally biased region" description="Low complexity" evidence="1">
    <location>
        <begin position="2861"/>
        <end position="2873"/>
    </location>
</feature>
<keyword evidence="2" id="KW-0812">Transmembrane</keyword>
<reference evidence="6" key="1">
    <citation type="submission" date="2021-07" db="EMBL/GenBank/DDBJ databases">
        <title>Elsinoe batatas strain:CRI-CJ2 Genome sequencing and assembly.</title>
        <authorList>
            <person name="Huang L."/>
        </authorList>
    </citation>
    <scope>NUCLEOTIDE SEQUENCE</scope>
    <source>
        <strain evidence="6">CRI-CJ2</strain>
    </source>
</reference>
<organism evidence="6 7">
    <name type="scientific">Elsinoe batatas</name>
    <dbReference type="NCBI Taxonomy" id="2601811"/>
    <lineage>
        <taxon>Eukaryota</taxon>
        <taxon>Fungi</taxon>
        <taxon>Dikarya</taxon>
        <taxon>Ascomycota</taxon>
        <taxon>Pezizomycotina</taxon>
        <taxon>Dothideomycetes</taxon>
        <taxon>Dothideomycetidae</taxon>
        <taxon>Myriangiales</taxon>
        <taxon>Elsinoaceae</taxon>
        <taxon>Elsinoe</taxon>
    </lineage>
</organism>
<accession>A0A8K0L695</accession>
<feature type="transmembrane region" description="Helical" evidence="2">
    <location>
        <begin position="6"/>
        <end position="27"/>
    </location>
</feature>
<keyword evidence="7" id="KW-1185">Reference proteome</keyword>
<dbReference type="InterPro" id="IPR019441">
    <property type="entry name" value="FMP27/BLTP2/Hobbit_GFWDK_RBG"/>
</dbReference>
<evidence type="ECO:0000259" key="3">
    <source>
        <dbReference type="SMART" id="SM01214"/>
    </source>
</evidence>
<feature type="compositionally biased region" description="Low complexity" evidence="1">
    <location>
        <begin position="1069"/>
        <end position="1079"/>
    </location>
</feature>
<feature type="region of interest" description="Disordered" evidence="1">
    <location>
        <begin position="1789"/>
        <end position="1809"/>
    </location>
</feature>
<feature type="region of interest" description="Disordered" evidence="1">
    <location>
        <begin position="2515"/>
        <end position="2684"/>
    </location>
</feature>
<feature type="domain" description="FMP27 WPPW motif-containing RBG unit" evidence="5">
    <location>
        <begin position="1656"/>
        <end position="2176"/>
    </location>
</feature>
<evidence type="ECO:0000313" key="7">
    <source>
        <dbReference type="Proteomes" id="UP000809789"/>
    </source>
</evidence>
<dbReference type="InterPro" id="IPR019415">
    <property type="entry name" value="FMP27_SW_RBG"/>
</dbReference>
<feature type="compositionally biased region" description="Basic and acidic residues" evidence="1">
    <location>
        <begin position="1999"/>
        <end position="2008"/>
    </location>
</feature>
<evidence type="ECO:0000256" key="2">
    <source>
        <dbReference type="SAM" id="Phobius"/>
    </source>
</evidence>
<feature type="compositionally biased region" description="Polar residues" evidence="1">
    <location>
        <begin position="100"/>
        <end position="110"/>
    </location>
</feature>
<dbReference type="SMART" id="SM01215">
    <property type="entry name" value="Fmp27_SW"/>
    <property type="match status" value="1"/>
</dbReference>
<feature type="compositionally biased region" description="Polar residues" evidence="1">
    <location>
        <begin position="2009"/>
        <end position="2021"/>
    </location>
</feature>
<feature type="compositionally biased region" description="Low complexity" evidence="1">
    <location>
        <begin position="2929"/>
        <end position="2972"/>
    </location>
</feature>
<dbReference type="PANTHER" id="PTHR15678">
    <property type="entry name" value="ANTIGEN MLAA-22-RELATED"/>
    <property type="match status" value="1"/>
</dbReference>
<feature type="compositionally biased region" description="Basic and acidic residues" evidence="1">
    <location>
        <begin position="2974"/>
        <end position="3007"/>
    </location>
</feature>
<evidence type="ECO:0000256" key="1">
    <source>
        <dbReference type="SAM" id="MobiDB-lite"/>
    </source>
</evidence>
<feature type="region of interest" description="Disordered" evidence="1">
    <location>
        <begin position="1999"/>
        <end position="2026"/>
    </location>
</feature>
<feature type="compositionally biased region" description="Basic and acidic residues" evidence="1">
    <location>
        <begin position="1081"/>
        <end position="1094"/>
    </location>
</feature>
<dbReference type="Proteomes" id="UP000809789">
    <property type="component" value="Unassembled WGS sequence"/>
</dbReference>
<feature type="region of interest" description="Disordered" evidence="1">
    <location>
        <begin position="100"/>
        <end position="127"/>
    </location>
</feature>
<feature type="domain" description="FMP27/BLTP2/Hobbit GFWDK motif-containing RBG unit" evidence="3">
    <location>
        <begin position="1251"/>
        <end position="1410"/>
    </location>
</feature>
<name>A0A8K0L695_9PEZI</name>
<keyword evidence="2" id="KW-0472">Membrane</keyword>
<feature type="compositionally biased region" description="Polar residues" evidence="1">
    <location>
        <begin position="2901"/>
        <end position="2923"/>
    </location>
</feature>
<feature type="compositionally biased region" description="Polar residues" evidence="1">
    <location>
        <begin position="2821"/>
        <end position="2834"/>
    </location>
</feature>
<feature type="region of interest" description="Disordered" evidence="1">
    <location>
        <begin position="2792"/>
        <end position="3026"/>
    </location>
</feature>
<feature type="compositionally biased region" description="Polar residues" evidence="1">
    <location>
        <begin position="2555"/>
        <end position="2571"/>
    </location>
</feature>
<dbReference type="EMBL" id="JAESVG020000002">
    <property type="protein sequence ID" value="KAG8630716.1"/>
    <property type="molecule type" value="Genomic_DNA"/>
</dbReference>
<proteinExistence type="predicted"/>
<dbReference type="OrthoDB" id="1562405at2759"/>
<feature type="compositionally biased region" description="Polar residues" evidence="1">
    <location>
        <begin position="2599"/>
        <end position="2629"/>
    </location>
</feature>
<gene>
    <name evidence="6" type="ORF">KVT40_002335</name>
</gene>
<dbReference type="SMART" id="SM01214">
    <property type="entry name" value="Fmp27_GFWDK"/>
    <property type="match status" value="1"/>
</dbReference>
<keyword evidence="2" id="KW-1133">Transmembrane helix</keyword>
<dbReference type="Pfam" id="PF10344">
    <property type="entry name" value="Hobbit"/>
    <property type="match status" value="2"/>
</dbReference>
<feature type="region of interest" description="Disordered" evidence="1">
    <location>
        <begin position="707"/>
        <end position="743"/>
    </location>
</feature>
<feature type="compositionally biased region" description="Polar residues" evidence="1">
    <location>
        <begin position="2879"/>
        <end position="2892"/>
    </location>
</feature>
<feature type="region of interest" description="Disordered" evidence="1">
    <location>
        <begin position="1056"/>
        <end position="1131"/>
    </location>
</feature>
<dbReference type="InterPro" id="IPR045167">
    <property type="entry name" value="Hobbit"/>
</dbReference>
<feature type="compositionally biased region" description="Polar residues" evidence="1">
    <location>
        <begin position="2669"/>
        <end position="2684"/>
    </location>
</feature>
<feature type="domain" description="FMP27 SW motif-containing RBG unit" evidence="4">
    <location>
        <begin position="1131"/>
        <end position="1233"/>
    </location>
</feature>
<sequence>MPLPTVSFVLGLGVLFYLSTFVLLALLRIITGVSIQRVSYSGLRRIAFSPRDGISIRIRGIGISLHRPTFAQPTWISLTLTEPRIIVDLAALRAAQENTAGTHVKSNGSANGKPKGSANTKERDGKKDRAHLFERLTEWKERIKRLHRQIDWLRHIDLVMLRSSIIIKDVGSLRMERFTLSVDTRPKTVDRSRLFQHSKTRNDTARPAEWMSIVRSILLTVDGKESTEVLDYCTVSVHGFLHKKLDGLRDASIAVKMGRATIPYDDFESLAERLEALRGPSPYQDEEFDVPTTPCIEMDSFTFDETDTEADARAVEAIKDSKEFAGSILRGIQEIQLAVGFFGLSKRIKSLHTSGQHVYFNLAMKEVGLDLMRLDPKSPAHRMYFSPKDVAHQALLTAISIAAGLDDGHEHPERMVYIPMVTATIKTTLPSKILQATSASHSDSDLGEKNTNIFLANLVCTSPSVDVDPKHFPLVLAIIKSKQAASPKGVSHKSRRRGYSFVSKLLPKATIKIAVQEPVIRVSLPKRGEEGDYDMIISSVSSMAMDIESQHEASSDSHYSLSINYRHTIHRLYGQTFDGIRHELLFADTVEVKLDINAFPEMTVMVAGRFQNFSLFLIQPEICEGLRQIVLSLRKEIAGADRSKSSEKQSFLRRAPAWLQHVHLEGSDFNVEVTSVEPSVSKYARGVGLHLESWSVEHKANREEIFTSVSRRRSTSRASYREQSPRQGQSSSPRRKNISPTDGRRLAVHIEGLEGLIIDPISNTQGDPFLALPLFEVAFSTSTDQHGPIFHINAKAEKLYVNYSLYNHFAIGVAYVLLKKTLIPSVAETVPSQKYNLRENHHRASLALPHSSDSDSGPVQTVAEITTIDVRAGLIQVKASMPADPPLMLQVYGLEGGRHRWATPFMRSKLARMYAGTPGMQSIWSRIVSLKTLRVDLRTTRKKIGRNTVEEKSIDIATEAIRIGVPHQLVVHSIFDNITNVVKVNEQLHHQFITGSSDYVLDKTPEGPKHVPKISLRTQVMIFEIEDSPFEYKLGVIYRTGLLEQRQRLARDQAYELKAKRMNPRGQRRGSQARARSARPLQRDKTSPDLDQRPRSSSARPSTRTHHQSRLRYDTEGKCDMGGSVNRSSEQAKDVLNRFNAQSWKERIDRAWSTQRHAIKDIRNFFFGIDELPEEVEEVEPIMGMSLRPGLASLCVSDLSITLDKPSFPLKDLPQFMRDVGKGIPLDQQYSLLIPVHVHISMGEARAYLRDYPLPLIHIPAIRSGQSPRLPSLALTTNFVIAEEYRNNESRRDVKVMVVSPDKLGPDDDRDGYSVVVRRTISPVKTYSNMKVDINTSAPTRITWGTSYQPAIQDMMQVIEGFTKPPIDPSDRVGFWDKIRLSFHSRIMVSWKGDGDVHLNLKGSRDPYIVTGDGAGFVMVWRNNVCWRIAQDGDPRKFMTVDSGDYILAIPDYDHYARHVLDTEEVTDNSASSADSMKSTAMFKKVVMKLSGNVQWLLGLMFEQSTDDGKRHFDFRNHYDVVLKHPKYAKAIDGKPYDAYHGFRSQHIHMSIAVAAPQSRDWNVLNVKPSDNYNSVHLTPRFFTHFLKWWSLFSGVMSLPVRQGPLWGSQEKSSKKFGRHLATIKYNLLLSPVFIAHMYKHKDAEDFSAESVAVTGLKMKIDSFMLDLHQRREYFEIPGNKDGEPKRTSGMRINKGQLDFISGDFRAVSANIRGTSKEDVENGDEDGISSFQAEPPAVDMSRFTIPDNDFTWIDMDDFVELDWILPQESNPETKILPLGSAPRFTYFRQTDHGDSVSGDTTRSSPFGDEPTHYCVMSKRNDPRQVQADLIQQRLDKIMEQISNSERSAGDAELKIIRDATNDQKYHDDLANLKKHSETLRNKHAFLHGMLKTLRQRLETDDSSAVPGLETQEPALNRQESEWRNAHMTEGLSSVPLADESGEFNNRFVVHNAQIKWNNSLRNIILRYIHQVGQRRGFVYYMSRRAVKFILDIIEEKKRSNHPHMDASSRKSSQATEPLSPQQDDDMTVEDRIAQILSDGKAFVDADDSDRPKPTPRTTYDANNDEISTEFVAQNTYHFRLIAPQIQLQSEKNPKSVILIAAKGMHLKVIQIMDKDRVMDEISGLVQRRFNAAMDSMQVFVASTKTFSTDYLHMYSGDRYGTKAGSFWPPWVPMEVMYEFSVNPYGFSRVVQRTSASLRYDKYNNLRLKYNDDISKGQGETDGPEHRMDHLTVEFPQFRAICDSAQYYALYIIAMDLLLYNEPLEKTRSERLEKIMLASDFSDLTGAPEMVEMLQSRIRQLEEIKMHFQIHEKLLDRQGWKDRIAMDHDLTSCEDELFFMMKAITTSQQRTEDRGAQDTSSGILHWLVIAKELAWHLVREQDQKFLEFQIRDTTFERTDNNDGSNSNVVEFGRINGYNFLPNAIYRDLIAPYVDEKGGYPELKEENKMLRVQWLMLEAIAGIPVVDYFEVDLVPVRVQLEREVAKRLFEYVFPGVGGSAFEGSGFSPFMVKKMLPSTEDSDEGLSAQDSGASPPPANIPEEKHHQGTGTGAGTLESRLQPTLRLSDSKTTPKTKQRGLGIPDSHGNLSAHWSLFQHKNRSSSSVQRNKTPTSKPTPSNLSITSRTPSQASIADDILSPASQSDKRKTPAPSIRKSAELTRSGSKSKKDLTPSTNGKDNSNPNSQSDDLTLMLSRASNYITLSYFHIHSLILCLSYKGQGKRNIEDVHDLVFRLPIIEYRNKTWSNLDLAMELKREVLKALVGHAGRIVGNKFRRAPGRVQGRVEGMRESLLLSGGTKANRVSEDASSAFAETEESEAWGRASGTTLYSGKSQSEEGSMLGRSMTRDDESAEGTGTGTGTGTASGPSSRSRASTEARPNGVQRSATGQDVSEGQVSRGEQEGPSISLNGTPLRQNSAGVESNGGDNRSLKSSIRLFSGLSSGLSSGRSRSGTQNSSGSFSRSSPGPNGSSNSSGKGDGKGEEEKEEEQKEDGGRDGGKDGGGKDEGGDKRKSRLLLGGRKVFGKFAGP</sequence>
<dbReference type="PANTHER" id="PTHR15678:SF6">
    <property type="entry name" value="BRIDGE-LIKE LIPID TRANSFER PROTEIN FAMILY MEMBER 2"/>
    <property type="match status" value="1"/>
</dbReference>
<protein>
    <submittedName>
        <fullName evidence="6">Uncharacterized protein</fullName>
    </submittedName>
</protein>